<comment type="caution">
    <text evidence="1">The sequence shown here is derived from an EMBL/GenBank/DDBJ whole genome shotgun (WGS) entry which is preliminary data.</text>
</comment>
<dbReference type="Proteomes" id="UP000054995">
    <property type="component" value="Unassembled WGS sequence"/>
</dbReference>
<proteinExistence type="predicted"/>
<evidence type="ECO:0000313" key="1">
    <source>
        <dbReference type="EMBL" id="KRY85329.1"/>
    </source>
</evidence>
<reference evidence="1 2" key="1">
    <citation type="submission" date="2015-01" db="EMBL/GenBank/DDBJ databases">
        <title>Evolution of Trichinella species and genotypes.</title>
        <authorList>
            <person name="Korhonen P.K."/>
            <person name="Edoardo P."/>
            <person name="Giuseppe L.R."/>
            <person name="Gasser R.B."/>
        </authorList>
    </citation>
    <scope>NUCLEOTIDE SEQUENCE [LARGE SCALE GENOMIC DNA]</scope>
    <source>
        <strain evidence="1">ISS470</strain>
    </source>
</reference>
<dbReference type="EMBL" id="JYDT01000093">
    <property type="protein sequence ID" value="KRY85329.1"/>
    <property type="molecule type" value="Genomic_DNA"/>
</dbReference>
<sequence length="127" mass="14275">MRGRGVNRLTSGLACLCLLTGLAILAPFSNGNRRNTSQGRHQIFTNKNTPQIPFIPHISISVKTKLTDWLKIIFKCQHYAFPKRFKKFDQSIALKLPAMSHSAQIELKHHSPDTISQHSLTKLGKDA</sequence>
<protein>
    <submittedName>
        <fullName evidence="1">Uncharacterized protein</fullName>
    </submittedName>
</protein>
<evidence type="ECO:0000313" key="2">
    <source>
        <dbReference type="Proteomes" id="UP000054995"/>
    </source>
</evidence>
<gene>
    <name evidence="1" type="ORF">T4D_8922</name>
</gene>
<organism evidence="1 2">
    <name type="scientific">Trichinella pseudospiralis</name>
    <name type="common">Parasitic roundworm</name>
    <dbReference type="NCBI Taxonomy" id="6337"/>
    <lineage>
        <taxon>Eukaryota</taxon>
        <taxon>Metazoa</taxon>
        <taxon>Ecdysozoa</taxon>
        <taxon>Nematoda</taxon>
        <taxon>Enoplea</taxon>
        <taxon>Dorylaimia</taxon>
        <taxon>Trichinellida</taxon>
        <taxon>Trichinellidae</taxon>
        <taxon>Trichinella</taxon>
    </lineage>
</organism>
<keyword evidence="2" id="KW-1185">Reference proteome</keyword>
<accession>A0A0V1FHL3</accession>
<name>A0A0V1FHL3_TRIPS</name>